<dbReference type="InterPro" id="IPR016181">
    <property type="entry name" value="Acyl_CoA_acyltransferase"/>
</dbReference>
<dbReference type="Gene3D" id="3.40.630.30">
    <property type="match status" value="1"/>
</dbReference>
<dbReference type="AlphaFoldDB" id="A0A967B8Y5"/>
<dbReference type="CDD" id="cd04301">
    <property type="entry name" value="NAT_SF"/>
    <property type="match status" value="1"/>
</dbReference>
<name>A0A967B8Y5_9RHOB</name>
<accession>A0A967B8Y5</accession>
<feature type="domain" description="N-acetyltransferase" evidence="1">
    <location>
        <begin position="1"/>
        <end position="123"/>
    </location>
</feature>
<protein>
    <submittedName>
        <fullName evidence="2">GNAT family N-acetyltransferase</fullName>
    </submittedName>
</protein>
<sequence>MEIAQDAQTRRAALGALLDGAPHGAAYLIGPVRAPIGYVVLSFGWSIRQGGMTATLDEVFIRPGVRNRGIGAEVLTSLPKALKGAGLKALHVETPRAATRPQSLYRRMRFHPRDEVLILTREV</sequence>
<dbReference type="RefSeq" id="WP_167193378.1">
    <property type="nucleotide sequence ID" value="NZ_JAAORB010000003.1"/>
</dbReference>
<dbReference type="GO" id="GO:0016747">
    <property type="term" value="F:acyltransferase activity, transferring groups other than amino-acyl groups"/>
    <property type="evidence" value="ECO:0007669"/>
    <property type="project" value="InterPro"/>
</dbReference>
<dbReference type="EMBL" id="JAAORB010000003">
    <property type="protein sequence ID" value="NHQ73500.1"/>
    <property type="molecule type" value="Genomic_DNA"/>
</dbReference>
<dbReference type="InterPro" id="IPR000182">
    <property type="entry name" value="GNAT_dom"/>
</dbReference>
<evidence type="ECO:0000313" key="3">
    <source>
        <dbReference type="Proteomes" id="UP000639775"/>
    </source>
</evidence>
<dbReference type="SUPFAM" id="SSF55729">
    <property type="entry name" value="Acyl-CoA N-acyltransferases (Nat)"/>
    <property type="match status" value="1"/>
</dbReference>
<evidence type="ECO:0000259" key="1">
    <source>
        <dbReference type="PROSITE" id="PS51186"/>
    </source>
</evidence>
<gene>
    <name evidence="2" type="ORF">HAT86_03335</name>
</gene>
<reference evidence="2" key="1">
    <citation type="submission" date="2020-03" db="EMBL/GenBank/DDBJ databases">
        <title>Roseovarius gahaiensis sp. nov., isolated from Gahai Saline Lake, China.</title>
        <authorList>
            <person name="Sun X."/>
        </authorList>
    </citation>
    <scope>NUCLEOTIDE SEQUENCE</scope>
    <source>
        <strain evidence="2">GH877</strain>
    </source>
</reference>
<dbReference type="Pfam" id="PF00583">
    <property type="entry name" value="Acetyltransf_1"/>
    <property type="match status" value="1"/>
</dbReference>
<evidence type="ECO:0000313" key="2">
    <source>
        <dbReference type="EMBL" id="NHQ73500.1"/>
    </source>
</evidence>
<dbReference type="PROSITE" id="PS51186">
    <property type="entry name" value="GNAT"/>
    <property type="match status" value="1"/>
</dbReference>
<dbReference type="Proteomes" id="UP000639775">
    <property type="component" value="Unassembled WGS sequence"/>
</dbReference>
<proteinExistence type="predicted"/>
<keyword evidence="3" id="KW-1185">Reference proteome</keyword>
<organism evidence="2 3">
    <name type="scientific">Roseovarius gahaiensis</name>
    <dbReference type="NCBI Taxonomy" id="2716691"/>
    <lineage>
        <taxon>Bacteria</taxon>
        <taxon>Pseudomonadati</taxon>
        <taxon>Pseudomonadota</taxon>
        <taxon>Alphaproteobacteria</taxon>
        <taxon>Rhodobacterales</taxon>
        <taxon>Roseobacteraceae</taxon>
        <taxon>Roseovarius</taxon>
    </lineage>
</organism>
<comment type="caution">
    <text evidence="2">The sequence shown here is derived from an EMBL/GenBank/DDBJ whole genome shotgun (WGS) entry which is preliminary data.</text>
</comment>